<dbReference type="AlphaFoldDB" id="A0A0K2UYT0"/>
<organism evidence="1">
    <name type="scientific">Lepeophtheirus salmonis</name>
    <name type="common">Salmon louse</name>
    <name type="synonym">Caligus salmonis</name>
    <dbReference type="NCBI Taxonomy" id="72036"/>
    <lineage>
        <taxon>Eukaryota</taxon>
        <taxon>Metazoa</taxon>
        <taxon>Ecdysozoa</taxon>
        <taxon>Arthropoda</taxon>
        <taxon>Crustacea</taxon>
        <taxon>Multicrustacea</taxon>
        <taxon>Hexanauplia</taxon>
        <taxon>Copepoda</taxon>
        <taxon>Siphonostomatoida</taxon>
        <taxon>Caligidae</taxon>
        <taxon>Lepeophtheirus</taxon>
    </lineage>
</organism>
<evidence type="ECO:0000313" key="1">
    <source>
        <dbReference type="EMBL" id="CDW43413.1"/>
    </source>
</evidence>
<reference evidence="1" key="1">
    <citation type="submission" date="2014-05" db="EMBL/GenBank/DDBJ databases">
        <authorList>
            <person name="Chronopoulou M."/>
        </authorList>
    </citation>
    <scope>NUCLEOTIDE SEQUENCE</scope>
    <source>
        <tissue evidence="1">Whole organism</tissue>
    </source>
</reference>
<dbReference type="EMBL" id="HACA01026051">
    <property type="protein sequence ID" value="CDW43412.1"/>
    <property type="molecule type" value="Transcribed_RNA"/>
</dbReference>
<accession>A0A0K2UYT0</accession>
<protein>
    <submittedName>
        <fullName evidence="1">Uncharacterized protein</fullName>
    </submittedName>
</protein>
<dbReference type="OrthoDB" id="6781410at2759"/>
<name>A0A0K2UYT0_LEPSM</name>
<proteinExistence type="predicted"/>
<dbReference type="EMBL" id="HACA01026052">
    <property type="protein sequence ID" value="CDW43413.1"/>
    <property type="molecule type" value="Transcribed_RNA"/>
</dbReference>
<sequence>MLEYSYAKTHVTTNKEDYPEHETQNPFSLDIFIQESPEIEVLTNVTCFNRINLVGANKFLSAKIQHPQSKLTRNKPLIMST</sequence>